<dbReference type="HOGENOM" id="CLU_101288_0_0_3"/>
<dbReference type="OrthoDB" id="9799147at2"/>
<comment type="catalytic activity">
    <reaction evidence="5">
        <text>glycyl-tRNA(Gly) + acetyl-CoA = N-acetylglycyl-tRNA(Gly) + CoA + H(+)</text>
        <dbReference type="Rhea" id="RHEA:81867"/>
        <dbReference type="Rhea" id="RHEA-COMP:9683"/>
        <dbReference type="Rhea" id="RHEA-COMP:19766"/>
        <dbReference type="ChEBI" id="CHEBI:15378"/>
        <dbReference type="ChEBI" id="CHEBI:57287"/>
        <dbReference type="ChEBI" id="CHEBI:57288"/>
        <dbReference type="ChEBI" id="CHEBI:78522"/>
        <dbReference type="ChEBI" id="CHEBI:232036"/>
    </reaction>
</comment>
<dbReference type="InterPro" id="IPR000182">
    <property type="entry name" value="GNAT_dom"/>
</dbReference>
<sequence length="176" mass="19254">MVQVESVKPSAPELLAAHHELVGFCCKELALNEWLVKRARQNQNTGASRTFVVCIGVRVVAYYCLAMGSVSSHIAPGKVRRNMPDPIPVAVIGRLAVDKSYEGQGYGKGLVKDAVQRVIQMSQVIGVRAILVHAVSVQAKSFYLNRGFLESPVEAMTLMLPMQDALRIYAVAFRPS</sequence>
<dbReference type="AlphaFoldDB" id="Q7NFP9"/>
<evidence type="ECO:0000256" key="5">
    <source>
        <dbReference type="ARBA" id="ARBA00049880"/>
    </source>
</evidence>
<protein>
    <submittedName>
        <fullName evidence="7">Glr3475 protein</fullName>
    </submittedName>
</protein>
<dbReference type="EMBL" id="BA000045">
    <property type="protein sequence ID" value="BAC91416.1"/>
    <property type="molecule type" value="Genomic_DNA"/>
</dbReference>
<evidence type="ECO:0000313" key="8">
    <source>
        <dbReference type="Proteomes" id="UP000000557"/>
    </source>
</evidence>
<reference evidence="7 8" key="1">
    <citation type="journal article" date="2003" name="DNA Res.">
        <title>Complete genome structure of Gloeobacter violaceus PCC 7421, a cyanobacterium that lacks thylakoids.</title>
        <authorList>
            <person name="Nakamura Y."/>
            <person name="Kaneko T."/>
            <person name="Sato S."/>
            <person name="Mimuro M."/>
            <person name="Miyashita H."/>
            <person name="Tsuchiya T."/>
            <person name="Sasamoto S."/>
            <person name="Watanabe A."/>
            <person name="Kawashima K."/>
            <person name="Kishida Y."/>
            <person name="Kiyokawa C."/>
            <person name="Kohara M."/>
            <person name="Matsumoto M."/>
            <person name="Matsuno A."/>
            <person name="Nakazaki N."/>
            <person name="Shimpo S."/>
            <person name="Takeuchi C."/>
            <person name="Yamada M."/>
            <person name="Tabata S."/>
        </authorList>
    </citation>
    <scope>NUCLEOTIDE SEQUENCE [LARGE SCALE GENOMIC DNA]</scope>
    <source>
        <strain evidence="8">ATCC 29082 / PCC 7421</strain>
    </source>
</reference>
<dbReference type="SUPFAM" id="SSF55729">
    <property type="entry name" value="Acyl-CoA N-acyltransferases (Nat)"/>
    <property type="match status" value="1"/>
</dbReference>
<proteinExistence type="predicted"/>
<dbReference type="PROSITE" id="PS51186">
    <property type="entry name" value="GNAT"/>
    <property type="match status" value="1"/>
</dbReference>
<dbReference type="STRING" id="251221.gene:10760987"/>
<dbReference type="Gene3D" id="3.40.630.30">
    <property type="match status" value="1"/>
</dbReference>
<dbReference type="KEGG" id="gvi:glr3475"/>
<gene>
    <name evidence="7" type="ordered locus">glr3475</name>
</gene>
<name>Q7NFP9_GLOVI</name>
<reference evidence="7 8" key="2">
    <citation type="journal article" date="2003" name="DNA Res.">
        <title>Complete genome structure of Gloeobacter violaceus PCC 7421, a cyanobacterium that lacks thylakoids (supplement).</title>
        <authorList>
            <person name="Nakamura Y."/>
            <person name="Kaneko T."/>
            <person name="Sato S."/>
            <person name="Mimuro M."/>
            <person name="Miyashita H."/>
            <person name="Tsuchiya T."/>
            <person name="Sasamoto S."/>
            <person name="Watanabe A."/>
            <person name="Kawashima K."/>
            <person name="Kishida Y."/>
            <person name="Kiyokawa C."/>
            <person name="Kohara M."/>
            <person name="Matsumoto M."/>
            <person name="Matsuno A."/>
            <person name="Nakazaki N."/>
            <person name="Shimpo S."/>
            <person name="Takeuchi C."/>
            <person name="Yamada M."/>
            <person name="Tabata S."/>
        </authorList>
    </citation>
    <scope>NUCLEOTIDE SEQUENCE [LARGE SCALE GENOMIC DNA]</scope>
    <source>
        <strain evidence="8">ATCC 29082 / PCC 7421</strain>
    </source>
</reference>
<dbReference type="Proteomes" id="UP000000557">
    <property type="component" value="Chromosome"/>
</dbReference>
<evidence type="ECO:0000256" key="3">
    <source>
        <dbReference type="ARBA" id="ARBA00022679"/>
    </source>
</evidence>
<dbReference type="eggNOG" id="COG0454">
    <property type="taxonomic scope" value="Bacteria"/>
</dbReference>
<keyword evidence="4" id="KW-0012">Acyltransferase</keyword>
<dbReference type="PATRIC" id="fig|251221.4.peg.3508"/>
<evidence type="ECO:0000256" key="2">
    <source>
        <dbReference type="ARBA" id="ARBA00022649"/>
    </source>
</evidence>
<evidence type="ECO:0000256" key="4">
    <source>
        <dbReference type="ARBA" id="ARBA00023315"/>
    </source>
</evidence>
<dbReference type="CDD" id="cd04301">
    <property type="entry name" value="NAT_SF"/>
    <property type="match status" value="1"/>
</dbReference>
<dbReference type="EnsemblBacteria" id="BAC91416">
    <property type="protein sequence ID" value="BAC91416"/>
    <property type="gene ID" value="BAC91416"/>
</dbReference>
<dbReference type="InterPro" id="IPR016181">
    <property type="entry name" value="Acyl_CoA_acyltransferase"/>
</dbReference>
<evidence type="ECO:0000259" key="6">
    <source>
        <dbReference type="PROSITE" id="PS51186"/>
    </source>
</evidence>
<dbReference type="RefSeq" id="WP_011143464.1">
    <property type="nucleotide sequence ID" value="NC_005125.1"/>
</dbReference>
<keyword evidence="8" id="KW-1185">Reference proteome</keyword>
<dbReference type="Pfam" id="PF00583">
    <property type="entry name" value="Acetyltransf_1"/>
    <property type="match status" value="1"/>
</dbReference>
<dbReference type="PANTHER" id="PTHR36449:SF1">
    <property type="entry name" value="ACETYLTRANSFERASE"/>
    <property type="match status" value="1"/>
</dbReference>
<dbReference type="PANTHER" id="PTHR36449">
    <property type="entry name" value="ACETYLTRANSFERASE-RELATED"/>
    <property type="match status" value="1"/>
</dbReference>
<accession>Q7NFP9</accession>
<evidence type="ECO:0000313" key="7">
    <source>
        <dbReference type="EMBL" id="BAC91416.1"/>
    </source>
</evidence>
<dbReference type="GO" id="GO:0016747">
    <property type="term" value="F:acyltransferase activity, transferring groups other than amino-acyl groups"/>
    <property type="evidence" value="ECO:0007669"/>
    <property type="project" value="InterPro"/>
</dbReference>
<keyword evidence="1" id="KW-0678">Repressor</keyword>
<dbReference type="InParanoid" id="Q7NFP9"/>
<keyword evidence="3" id="KW-0808">Transferase</keyword>
<feature type="domain" description="N-acetyltransferase" evidence="6">
    <location>
        <begin position="5"/>
        <end position="167"/>
    </location>
</feature>
<organism evidence="7 8">
    <name type="scientific">Gloeobacter violaceus (strain ATCC 29082 / PCC 7421)</name>
    <dbReference type="NCBI Taxonomy" id="251221"/>
    <lineage>
        <taxon>Bacteria</taxon>
        <taxon>Bacillati</taxon>
        <taxon>Cyanobacteriota</taxon>
        <taxon>Cyanophyceae</taxon>
        <taxon>Gloeobacterales</taxon>
        <taxon>Gloeobacteraceae</taxon>
        <taxon>Gloeobacter</taxon>
    </lineage>
</organism>
<evidence type="ECO:0000256" key="1">
    <source>
        <dbReference type="ARBA" id="ARBA00022491"/>
    </source>
</evidence>
<keyword evidence="2" id="KW-1277">Toxin-antitoxin system</keyword>
<dbReference type="PhylomeDB" id="Q7NFP9"/>